<comment type="caution">
    <text evidence="2">The sequence shown here is derived from an EMBL/GenBank/DDBJ whole genome shotgun (WGS) entry which is preliminary data.</text>
</comment>
<evidence type="ECO:0000256" key="1">
    <source>
        <dbReference type="SAM" id="MobiDB-lite"/>
    </source>
</evidence>
<accession>A0AA39HMG9</accession>
<feature type="region of interest" description="Disordered" evidence="1">
    <location>
        <begin position="157"/>
        <end position="209"/>
    </location>
</feature>
<evidence type="ECO:0000313" key="3">
    <source>
        <dbReference type="Proteomes" id="UP001175271"/>
    </source>
</evidence>
<dbReference type="Proteomes" id="UP001175271">
    <property type="component" value="Unassembled WGS sequence"/>
</dbReference>
<dbReference type="EMBL" id="JAUCMV010000003">
    <property type="protein sequence ID" value="KAK0408591.1"/>
    <property type="molecule type" value="Genomic_DNA"/>
</dbReference>
<gene>
    <name evidence="2" type="ORF">QR680_004044</name>
</gene>
<proteinExistence type="predicted"/>
<reference evidence="2" key="1">
    <citation type="submission" date="2023-06" db="EMBL/GenBank/DDBJ databases">
        <title>Genomic analysis of the entomopathogenic nematode Steinernema hermaphroditum.</title>
        <authorList>
            <person name="Schwarz E.M."/>
            <person name="Heppert J.K."/>
            <person name="Baniya A."/>
            <person name="Schwartz H.T."/>
            <person name="Tan C.-H."/>
            <person name="Antoshechkin I."/>
            <person name="Sternberg P.W."/>
            <person name="Goodrich-Blair H."/>
            <person name="Dillman A.R."/>
        </authorList>
    </citation>
    <scope>NUCLEOTIDE SEQUENCE</scope>
    <source>
        <strain evidence="2">PS9179</strain>
        <tissue evidence="2">Whole animal</tissue>
    </source>
</reference>
<keyword evidence="3" id="KW-1185">Reference proteome</keyword>
<organism evidence="2 3">
    <name type="scientific">Steinernema hermaphroditum</name>
    <dbReference type="NCBI Taxonomy" id="289476"/>
    <lineage>
        <taxon>Eukaryota</taxon>
        <taxon>Metazoa</taxon>
        <taxon>Ecdysozoa</taxon>
        <taxon>Nematoda</taxon>
        <taxon>Chromadorea</taxon>
        <taxon>Rhabditida</taxon>
        <taxon>Tylenchina</taxon>
        <taxon>Panagrolaimomorpha</taxon>
        <taxon>Strongyloidoidea</taxon>
        <taxon>Steinernematidae</taxon>
        <taxon>Steinernema</taxon>
    </lineage>
</organism>
<protein>
    <submittedName>
        <fullName evidence="2">Uncharacterized protein</fullName>
    </submittedName>
</protein>
<evidence type="ECO:0000313" key="2">
    <source>
        <dbReference type="EMBL" id="KAK0408591.1"/>
    </source>
</evidence>
<feature type="compositionally biased region" description="Low complexity" evidence="1">
    <location>
        <begin position="28"/>
        <end position="42"/>
    </location>
</feature>
<dbReference type="AlphaFoldDB" id="A0AA39HMG9"/>
<name>A0AA39HMG9_9BILA</name>
<feature type="region of interest" description="Disordered" evidence="1">
    <location>
        <begin position="23"/>
        <end position="42"/>
    </location>
</feature>
<feature type="compositionally biased region" description="Polar residues" evidence="1">
    <location>
        <begin position="180"/>
        <end position="192"/>
    </location>
</feature>
<sequence>MWITSPVGRSPLTAKALNIPRAGESNTSVSSRSVREASSAPSEPLPPFYVRAWERLCAIYDVINSIVRITWFMLVIMYRYPNASRSAAMITYKALLLSYQCELWSLSGLCGFGKQDDAPKPAPVKEVQKEMEASLRAPQKNQCELWSLSRLCGFGKQEDVPKPAPVKEVQKEEVSLSAPPKSTANAVKNSELSRIAPVEQPSKRRKKTI</sequence>